<dbReference type="SMART" id="SM00470">
    <property type="entry name" value="ParB"/>
    <property type="match status" value="1"/>
</dbReference>
<dbReference type="GO" id="GO:0007059">
    <property type="term" value="P:chromosome segregation"/>
    <property type="evidence" value="ECO:0007669"/>
    <property type="project" value="UniProtKB-KW"/>
</dbReference>
<evidence type="ECO:0000313" key="5">
    <source>
        <dbReference type="EMBL" id="QBM28468.1"/>
    </source>
</evidence>
<dbReference type="Gene3D" id="3.90.1530.30">
    <property type="match status" value="1"/>
</dbReference>
<dbReference type="InterPro" id="IPR004437">
    <property type="entry name" value="ParB/RepB/Spo0J"/>
</dbReference>
<keyword evidence="6" id="KW-1185">Reference proteome</keyword>
<feature type="region of interest" description="Disordered" evidence="3">
    <location>
        <begin position="347"/>
        <end position="378"/>
    </location>
</feature>
<protein>
    <submittedName>
        <fullName evidence="5">Putative chromosome-partitioning protein ParB</fullName>
    </submittedName>
</protein>
<dbReference type="InterPro" id="IPR041468">
    <property type="entry name" value="HTH_ParB/Spo0J"/>
</dbReference>
<dbReference type="GO" id="GO:0005694">
    <property type="term" value="C:chromosome"/>
    <property type="evidence" value="ECO:0007669"/>
    <property type="project" value="TreeGrafter"/>
</dbReference>
<feature type="compositionally biased region" description="Low complexity" evidence="3">
    <location>
        <begin position="349"/>
        <end position="360"/>
    </location>
</feature>
<dbReference type="PANTHER" id="PTHR33375">
    <property type="entry name" value="CHROMOSOME-PARTITIONING PROTEIN PARB-RELATED"/>
    <property type="match status" value="1"/>
</dbReference>
<dbReference type="AlphaFoldDB" id="A0A4P6X1U0"/>
<dbReference type="KEGG" id="hpse:HPF_12280"/>
<gene>
    <name evidence="5" type="primary">parB2</name>
    <name evidence="5" type="ORF">HPF_12280</name>
</gene>
<feature type="compositionally biased region" description="Acidic residues" evidence="3">
    <location>
        <begin position="564"/>
        <end position="584"/>
    </location>
</feature>
<organism evidence="5 6">
    <name type="scientific">Hydrogenophaga pseudoflava</name>
    <name type="common">Pseudomonas carboxydoflava</name>
    <dbReference type="NCBI Taxonomy" id="47421"/>
    <lineage>
        <taxon>Bacteria</taxon>
        <taxon>Pseudomonadati</taxon>
        <taxon>Pseudomonadota</taxon>
        <taxon>Betaproteobacteria</taxon>
        <taxon>Burkholderiales</taxon>
        <taxon>Comamonadaceae</taxon>
        <taxon>Hydrogenophaga</taxon>
    </lineage>
</organism>
<dbReference type="Gene3D" id="1.10.10.2830">
    <property type="match status" value="1"/>
</dbReference>
<keyword evidence="2" id="KW-0159">Chromosome partition</keyword>
<comment type="similarity">
    <text evidence="1">Belongs to the ParB family.</text>
</comment>
<dbReference type="NCBIfam" id="TIGR03734">
    <property type="entry name" value="PRTRC_parB"/>
    <property type="match status" value="1"/>
</dbReference>
<proteinExistence type="inferred from homology"/>
<dbReference type="PANTHER" id="PTHR33375:SF1">
    <property type="entry name" value="CHROMOSOME-PARTITIONING PROTEIN PARB-RELATED"/>
    <property type="match status" value="1"/>
</dbReference>
<dbReference type="Proteomes" id="UP000293912">
    <property type="component" value="Chromosome"/>
</dbReference>
<reference evidence="5 6" key="1">
    <citation type="submission" date="2019-03" db="EMBL/GenBank/DDBJ databases">
        <authorList>
            <person name="Sebastian G."/>
            <person name="Baumann P."/>
            <person name="Ruckert C."/>
            <person name="Kalinowski J."/>
            <person name="Nebel B."/>
            <person name="Takors R."/>
            <person name="Blombach B."/>
        </authorList>
    </citation>
    <scope>NUCLEOTIDE SEQUENCE [LARGE SCALE GENOMIC DNA]</scope>
    <source>
        <strain evidence="5 6">DSM 1084</strain>
    </source>
</reference>
<evidence type="ECO:0000313" key="6">
    <source>
        <dbReference type="Proteomes" id="UP000293912"/>
    </source>
</evidence>
<dbReference type="SUPFAM" id="SSF110849">
    <property type="entry name" value="ParB/Sulfiredoxin"/>
    <property type="match status" value="1"/>
</dbReference>
<evidence type="ECO:0000259" key="4">
    <source>
        <dbReference type="SMART" id="SM00470"/>
    </source>
</evidence>
<dbReference type="GO" id="GO:0003677">
    <property type="term" value="F:DNA binding"/>
    <property type="evidence" value="ECO:0007669"/>
    <property type="project" value="InterPro"/>
</dbReference>
<dbReference type="NCBIfam" id="TIGR00180">
    <property type="entry name" value="parB_part"/>
    <property type="match status" value="1"/>
</dbReference>
<dbReference type="Pfam" id="PF17762">
    <property type="entry name" value="HTH_ParB"/>
    <property type="match status" value="1"/>
</dbReference>
<evidence type="ECO:0000256" key="3">
    <source>
        <dbReference type="SAM" id="MobiDB-lite"/>
    </source>
</evidence>
<dbReference type="Pfam" id="PF02195">
    <property type="entry name" value="ParB_N"/>
    <property type="match status" value="1"/>
</dbReference>
<dbReference type="InterPro" id="IPR003115">
    <property type="entry name" value="ParB_N"/>
</dbReference>
<evidence type="ECO:0000256" key="1">
    <source>
        <dbReference type="ARBA" id="ARBA00006295"/>
    </source>
</evidence>
<sequence>MTLSMQPTLPIRKIVRGKNPREYFDPDEMAELEEGIRAVGVLEPIVVRPVPGTYLYEIIAGERRWRAAKNVFGDGYDMPVVIKDANDETAEAMSVIENYHRAAMSPAEEAHAAQRQLLRQRGDKEEAARLMGWSRDVLERRLALLACTPAVLKALTTRTIQLGHAELLSGIPPDKQDSVLTGIVAQKVPVAVLKAQLGRYARRLADAIFDTAQCGGCPHNSARQSGLFAESLGEGYCQHPSHFEELTQQAIESRANALRDEYPVIRIVKTGDGFTPLPVTAEGDLGVGAPQYTSCQGCQSFGCAVSVMPGSYGEVTRSLCFDAACNSQKVALWRKAQRDAQAALDEAQGKGAVKAGAAKPTGKKPKPAAPTNQTPQRVVSHRVMEWRKWLAKALMAQPQCSQRVLIALALAGRGADLREAQFRNAFDRLAGQAAGAGFGVRGGLQRAAAAPEAQLERLLQAATASAAFGVNVTDLELLLNYAQVDEGRYFQWNKEFLDLFTMSELESLAAEVGLKKAMGSGFKAARAGKKPDFITALLKVPGFVYQGTVPAVMRYPRQPILTDGADEAESTEATPEEQPEPALA</sequence>
<dbReference type="InterPro" id="IPR022396">
    <property type="entry name" value="PRTRC_ParB"/>
</dbReference>
<name>A0A4P6X1U0_HYDPS</name>
<dbReference type="EMBL" id="CP037867">
    <property type="protein sequence ID" value="QBM28468.1"/>
    <property type="molecule type" value="Genomic_DNA"/>
</dbReference>
<dbReference type="InterPro" id="IPR036086">
    <property type="entry name" value="ParB/Sulfiredoxin_sf"/>
</dbReference>
<accession>A0A4P6X1U0</accession>
<evidence type="ECO:0000256" key="2">
    <source>
        <dbReference type="ARBA" id="ARBA00022829"/>
    </source>
</evidence>
<dbReference type="InterPro" id="IPR050336">
    <property type="entry name" value="Chromosome_partition/occlusion"/>
</dbReference>
<feature type="domain" description="ParB-like N-terminal" evidence="4">
    <location>
        <begin position="7"/>
        <end position="99"/>
    </location>
</feature>
<feature type="region of interest" description="Disordered" evidence="3">
    <location>
        <begin position="560"/>
        <end position="584"/>
    </location>
</feature>